<gene>
    <name evidence="2" type="ORF">DAEQUDRAFT_152470</name>
</gene>
<dbReference type="AlphaFoldDB" id="A0A165RLW3"/>
<sequence>MRGRFACALVVRARARTGRESITGSTARCGPWPGPTPADKPSASADLRLWSQSAASPHGWMDAIRLRLGGRIRGWMDGWMDGWVDVSDTRVRATAQLRVHVGPRMNHRRAHASMRPFVLPDLRASEGVPVEHAAGCRARGAVRALSSDRAPGKNGTRVHYVEEGKSCPPCRALQLAIGQMAGLTGRIFFFGCCSAMNGVGVSPSPMSGCATPALDTMPRSARSSLFLCRRRRRTLHQPPGKNGTRSRVMCEGTKVLSGPTLCVPVQYRRGHENECERLR</sequence>
<dbReference type="EMBL" id="KV429048">
    <property type="protein sequence ID" value="KZT70928.1"/>
    <property type="molecule type" value="Genomic_DNA"/>
</dbReference>
<feature type="region of interest" description="Disordered" evidence="1">
    <location>
        <begin position="20"/>
        <end position="43"/>
    </location>
</feature>
<protein>
    <submittedName>
        <fullName evidence="2">Uncharacterized protein</fullName>
    </submittedName>
</protein>
<evidence type="ECO:0000313" key="2">
    <source>
        <dbReference type="EMBL" id="KZT70928.1"/>
    </source>
</evidence>
<proteinExistence type="predicted"/>
<organism evidence="2 3">
    <name type="scientific">Daedalea quercina L-15889</name>
    <dbReference type="NCBI Taxonomy" id="1314783"/>
    <lineage>
        <taxon>Eukaryota</taxon>
        <taxon>Fungi</taxon>
        <taxon>Dikarya</taxon>
        <taxon>Basidiomycota</taxon>
        <taxon>Agaricomycotina</taxon>
        <taxon>Agaricomycetes</taxon>
        <taxon>Polyporales</taxon>
        <taxon>Fomitopsis</taxon>
    </lineage>
</organism>
<evidence type="ECO:0000313" key="3">
    <source>
        <dbReference type="Proteomes" id="UP000076727"/>
    </source>
</evidence>
<evidence type="ECO:0000256" key="1">
    <source>
        <dbReference type="SAM" id="MobiDB-lite"/>
    </source>
</evidence>
<name>A0A165RLW3_9APHY</name>
<reference evidence="2 3" key="1">
    <citation type="journal article" date="2016" name="Mol. Biol. Evol.">
        <title>Comparative Genomics of Early-Diverging Mushroom-Forming Fungi Provides Insights into the Origins of Lignocellulose Decay Capabilities.</title>
        <authorList>
            <person name="Nagy L.G."/>
            <person name="Riley R."/>
            <person name="Tritt A."/>
            <person name="Adam C."/>
            <person name="Daum C."/>
            <person name="Floudas D."/>
            <person name="Sun H."/>
            <person name="Yadav J.S."/>
            <person name="Pangilinan J."/>
            <person name="Larsson K.H."/>
            <person name="Matsuura K."/>
            <person name="Barry K."/>
            <person name="Labutti K."/>
            <person name="Kuo R."/>
            <person name="Ohm R.A."/>
            <person name="Bhattacharya S.S."/>
            <person name="Shirouzu T."/>
            <person name="Yoshinaga Y."/>
            <person name="Martin F.M."/>
            <person name="Grigoriev I.V."/>
            <person name="Hibbett D.S."/>
        </authorList>
    </citation>
    <scope>NUCLEOTIDE SEQUENCE [LARGE SCALE GENOMIC DNA]</scope>
    <source>
        <strain evidence="2 3">L-15889</strain>
    </source>
</reference>
<accession>A0A165RLW3</accession>
<keyword evidence="3" id="KW-1185">Reference proteome</keyword>
<dbReference type="Proteomes" id="UP000076727">
    <property type="component" value="Unassembled WGS sequence"/>
</dbReference>